<dbReference type="Pfam" id="PF02991">
    <property type="entry name" value="ATG8"/>
    <property type="match status" value="1"/>
</dbReference>
<dbReference type="AlphaFoldDB" id="A0AA35RNH4"/>
<keyword evidence="4" id="KW-0449">Lipoprotein</keyword>
<dbReference type="Proteomes" id="UP001174909">
    <property type="component" value="Unassembled WGS sequence"/>
</dbReference>
<evidence type="ECO:0000256" key="3">
    <source>
        <dbReference type="ARBA" id="ARBA00023136"/>
    </source>
</evidence>
<dbReference type="EMBL" id="CASHTH010001265">
    <property type="protein sequence ID" value="CAI8013491.1"/>
    <property type="molecule type" value="Genomic_DNA"/>
</dbReference>
<evidence type="ECO:0000256" key="5">
    <source>
        <dbReference type="RuleBase" id="RU004384"/>
    </source>
</evidence>
<protein>
    <submittedName>
        <fullName evidence="6">Gamma-aminobutyric acid receptor-associated protein-like 2</fullName>
    </submittedName>
</protein>
<comment type="caution">
    <text evidence="6">The sequence shown here is derived from an EMBL/GenBank/DDBJ whole genome shotgun (WGS) entry which is preliminary data.</text>
</comment>
<dbReference type="Gene3D" id="3.10.20.90">
    <property type="entry name" value="Phosphatidylinositol 3-kinase Catalytic Subunit, Chain A, domain 1"/>
    <property type="match status" value="1"/>
</dbReference>
<dbReference type="SUPFAM" id="SSF54236">
    <property type="entry name" value="Ubiquitin-like"/>
    <property type="match status" value="1"/>
</dbReference>
<comment type="similarity">
    <text evidence="2 5">Belongs to the ATG8 family.</text>
</comment>
<sequence>MKWQYKEAKPFEVRAAEATRIREKHPDRVPVIVEKVNGARIADLDRNKYLVPGDLTVAQFMHVLRQRIQLGATESIFLMVNGVAPTTG</sequence>
<evidence type="ECO:0000256" key="2">
    <source>
        <dbReference type="ARBA" id="ARBA00007293"/>
    </source>
</evidence>
<dbReference type="InterPro" id="IPR029071">
    <property type="entry name" value="Ubiquitin-like_domsf"/>
</dbReference>
<dbReference type="GO" id="GO:0016020">
    <property type="term" value="C:membrane"/>
    <property type="evidence" value="ECO:0007669"/>
    <property type="project" value="UniProtKB-SubCell"/>
</dbReference>
<dbReference type="GO" id="GO:0006914">
    <property type="term" value="P:autophagy"/>
    <property type="evidence" value="ECO:0007669"/>
    <property type="project" value="UniProtKB-KW"/>
</dbReference>
<accession>A0AA35RNH4</accession>
<comment type="subcellular location">
    <subcellularLocation>
        <location evidence="1">Membrane</location>
    </subcellularLocation>
</comment>
<keyword evidence="3" id="KW-0472">Membrane</keyword>
<keyword evidence="6" id="KW-0675">Receptor</keyword>
<reference evidence="6" key="1">
    <citation type="submission" date="2023-03" db="EMBL/GenBank/DDBJ databases">
        <authorList>
            <person name="Steffen K."/>
            <person name="Cardenas P."/>
        </authorList>
    </citation>
    <scope>NUCLEOTIDE SEQUENCE</scope>
</reference>
<organism evidence="6 7">
    <name type="scientific">Geodia barretti</name>
    <name type="common">Barrett's horny sponge</name>
    <dbReference type="NCBI Taxonomy" id="519541"/>
    <lineage>
        <taxon>Eukaryota</taxon>
        <taxon>Metazoa</taxon>
        <taxon>Porifera</taxon>
        <taxon>Demospongiae</taxon>
        <taxon>Heteroscleromorpha</taxon>
        <taxon>Tetractinellida</taxon>
        <taxon>Astrophorina</taxon>
        <taxon>Geodiidae</taxon>
        <taxon>Geodia</taxon>
    </lineage>
</organism>
<evidence type="ECO:0000313" key="6">
    <source>
        <dbReference type="EMBL" id="CAI8013491.1"/>
    </source>
</evidence>
<evidence type="ECO:0000256" key="4">
    <source>
        <dbReference type="ARBA" id="ARBA00023288"/>
    </source>
</evidence>
<dbReference type="InterPro" id="IPR004241">
    <property type="entry name" value="Atg8-like"/>
</dbReference>
<keyword evidence="7" id="KW-1185">Reference proteome</keyword>
<proteinExistence type="inferred from homology"/>
<keyword evidence="5" id="KW-0072">Autophagy</keyword>
<name>A0AA35RNH4_GEOBA</name>
<evidence type="ECO:0000256" key="1">
    <source>
        <dbReference type="ARBA" id="ARBA00004370"/>
    </source>
</evidence>
<gene>
    <name evidence="6" type="ORF">GBAR_LOCUS8546</name>
</gene>
<dbReference type="PANTHER" id="PTHR10969">
    <property type="entry name" value="MICROTUBULE-ASSOCIATED PROTEINS 1A/1B LIGHT CHAIN 3-RELATED"/>
    <property type="match status" value="1"/>
</dbReference>
<evidence type="ECO:0000313" key="7">
    <source>
        <dbReference type="Proteomes" id="UP001174909"/>
    </source>
</evidence>